<evidence type="ECO:0000313" key="2">
    <source>
        <dbReference type="Proteomes" id="UP001732700"/>
    </source>
</evidence>
<accession>A0ACD5VKA4</accession>
<dbReference type="EnsemblPlants" id="AVESA.00010b.r2.3AG0445610.1">
    <property type="protein sequence ID" value="AVESA.00010b.r2.3AG0445610.1.CDS"/>
    <property type="gene ID" value="AVESA.00010b.r2.3AG0445610"/>
</dbReference>
<evidence type="ECO:0000313" key="1">
    <source>
        <dbReference type="EnsemblPlants" id="AVESA.00010b.r2.3AG0445610.1.CDS"/>
    </source>
</evidence>
<reference evidence="1" key="1">
    <citation type="submission" date="2021-05" db="EMBL/GenBank/DDBJ databases">
        <authorList>
            <person name="Scholz U."/>
            <person name="Mascher M."/>
            <person name="Fiebig A."/>
        </authorList>
    </citation>
    <scope>NUCLEOTIDE SEQUENCE [LARGE SCALE GENOMIC DNA]</scope>
</reference>
<keyword evidence="2" id="KW-1185">Reference proteome</keyword>
<name>A0ACD5VKA4_AVESA</name>
<reference evidence="1" key="2">
    <citation type="submission" date="2025-09" db="UniProtKB">
        <authorList>
            <consortium name="EnsemblPlants"/>
        </authorList>
    </citation>
    <scope>IDENTIFICATION</scope>
</reference>
<dbReference type="Proteomes" id="UP001732700">
    <property type="component" value="Chromosome 3A"/>
</dbReference>
<protein>
    <submittedName>
        <fullName evidence="1">Uncharacterized protein</fullName>
    </submittedName>
</protein>
<organism evidence="1 2">
    <name type="scientific">Avena sativa</name>
    <name type="common">Oat</name>
    <dbReference type="NCBI Taxonomy" id="4498"/>
    <lineage>
        <taxon>Eukaryota</taxon>
        <taxon>Viridiplantae</taxon>
        <taxon>Streptophyta</taxon>
        <taxon>Embryophyta</taxon>
        <taxon>Tracheophyta</taxon>
        <taxon>Spermatophyta</taxon>
        <taxon>Magnoliopsida</taxon>
        <taxon>Liliopsida</taxon>
        <taxon>Poales</taxon>
        <taxon>Poaceae</taxon>
        <taxon>BOP clade</taxon>
        <taxon>Pooideae</taxon>
        <taxon>Poodae</taxon>
        <taxon>Poeae</taxon>
        <taxon>Poeae Chloroplast Group 1 (Aveneae type)</taxon>
        <taxon>Aveninae</taxon>
        <taxon>Avena</taxon>
    </lineage>
</organism>
<proteinExistence type="predicted"/>
<sequence>MAPPLNIVIGSHVWVTDKDLSWIDGEVFKIDGQNAHVRTTKGKTVTANVSEIHPKDTEAPPEGVDDMTRLSYLHEPGVLDNLAVRYAKNVIYTYTGNILIAINPFQRLPHLVDVGTMEKYKGANVGDLDPHVFAIADVSYSRFGKFVELQFDKSGKISGAAIRTYLLERSRVCQTSSPERNYHCFYFLCSAPSEDIKKYKLGDPSSFHYLNQSSCIRVDGINDAEEYIATRNAMDMVGITEQEQEAIFRVVAAVLHLGNINFARGSEADSSVIKDDKSRFHLNTAGELLMCDCEKLENALIKREINTPEGVITTTVGPNSATISRDGLAKQIYCRLFDWLVNRINASIGQDPSSDKLIGVLDIYGFESFKTNSFEQLCINFTNEKLQQHFNQNVFKMEQEEYTREQINWSYIEFVDNQDVLDLIEKKPGGIVALLDEACMFPKSTHETLCQKLYEKFKNHKRFAKPKLSRTAFTIQHYAGDVTYQSDHFLDKNKDYVVAEHQELLNASRCPFVSVLFPPAPEENTKSSKSSSIATRFKGSRCKIFGY</sequence>